<comment type="caution">
    <text evidence="1">The sequence shown here is derived from an EMBL/GenBank/DDBJ whole genome shotgun (WGS) entry which is preliminary data.</text>
</comment>
<evidence type="ECO:0000313" key="2">
    <source>
        <dbReference type="Proteomes" id="UP000295662"/>
    </source>
</evidence>
<proteinExistence type="predicted"/>
<keyword evidence="2" id="KW-1185">Reference proteome</keyword>
<accession>A0A4R7S0Z7</accession>
<reference evidence="1 2" key="1">
    <citation type="submission" date="2019-03" db="EMBL/GenBank/DDBJ databases">
        <title>Genomic Encyclopedia of Archaeal and Bacterial Type Strains, Phase II (KMG-II): from individual species to whole genera.</title>
        <authorList>
            <person name="Goeker M."/>
        </authorList>
    </citation>
    <scope>NUCLEOTIDE SEQUENCE [LARGE SCALE GENOMIC DNA]</scope>
    <source>
        <strain evidence="1 2">ATCC 25309</strain>
    </source>
</reference>
<dbReference type="RefSeq" id="WP_133795511.1">
    <property type="nucleotide sequence ID" value="NZ_SOCA01000003.1"/>
</dbReference>
<protein>
    <submittedName>
        <fullName evidence="1">Uncharacterized protein</fullName>
    </submittedName>
</protein>
<dbReference type="AlphaFoldDB" id="A0A4R7S0Z7"/>
<dbReference type="Proteomes" id="UP000295662">
    <property type="component" value="Unassembled WGS sequence"/>
</dbReference>
<dbReference type="EMBL" id="SOCA01000003">
    <property type="protein sequence ID" value="TDU71349.1"/>
    <property type="molecule type" value="Genomic_DNA"/>
</dbReference>
<organism evidence="1 2">
    <name type="scientific">Prosthecobacter fusiformis</name>
    <dbReference type="NCBI Taxonomy" id="48464"/>
    <lineage>
        <taxon>Bacteria</taxon>
        <taxon>Pseudomonadati</taxon>
        <taxon>Verrucomicrobiota</taxon>
        <taxon>Verrucomicrobiia</taxon>
        <taxon>Verrucomicrobiales</taxon>
        <taxon>Verrucomicrobiaceae</taxon>
        <taxon>Prosthecobacter</taxon>
    </lineage>
</organism>
<name>A0A4R7S0Z7_9BACT</name>
<dbReference type="OrthoDB" id="188090at2"/>
<evidence type="ECO:0000313" key="1">
    <source>
        <dbReference type="EMBL" id="TDU71349.1"/>
    </source>
</evidence>
<sequence>MCCFSKEVREVKNTRIFGRVGPQGNQVLIYQMAIHADQEVAMVLPIPVKSGQGENAVSFFDLQGYPSLFEDLDKGFPAITYGAGPFGSAPRSLPGTLAVISVGAFVASYVPSIADFSRLDERFRLPADVWPSLPGYHHFGFAVFKLKPGHSKIQPMAFSFPSARPKDIFFPTLHIHDGKIHEKELFDHTLYCQANGQDLSRWEESPRQAVSFAKCGLTHGMIQPAQHVYRQILTGRRINADIVVKPRAL</sequence>
<gene>
    <name evidence="1" type="ORF">EI77_02473</name>
</gene>